<evidence type="ECO:0000256" key="1">
    <source>
        <dbReference type="ARBA" id="ARBA00004651"/>
    </source>
</evidence>
<dbReference type="PANTHER" id="PTHR32309">
    <property type="entry name" value="TYROSINE-PROTEIN KINASE"/>
    <property type="match status" value="1"/>
</dbReference>
<evidence type="ECO:0000256" key="2">
    <source>
        <dbReference type="ARBA" id="ARBA00022475"/>
    </source>
</evidence>
<reference evidence="9 10" key="1">
    <citation type="submission" date="2018-08" db="EMBL/GenBank/DDBJ databases">
        <title>Flavobacterium tibetense sp. nov., isolated from a wetland YonghuCo on Tibetan Plateau.</title>
        <authorList>
            <person name="Phurbu D."/>
            <person name="Lu H."/>
            <person name="Xing P."/>
        </authorList>
    </citation>
    <scope>NUCLEOTIDE SEQUENCE [LARGE SCALE GENOMIC DNA]</scope>
    <source>
        <strain evidence="9 10">DJC</strain>
    </source>
</reference>
<comment type="subcellular location">
    <subcellularLocation>
        <location evidence="1">Cell membrane</location>
        <topology evidence="1">Multi-pass membrane protein</topology>
    </subcellularLocation>
</comment>
<dbReference type="OrthoDB" id="7642308at2"/>
<dbReference type="PANTHER" id="PTHR32309:SF31">
    <property type="entry name" value="CAPSULAR EXOPOLYSACCHARIDE FAMILY"/>
    <property type="match status" value="1"/>
</dbReference>
<dbReference type="GO" id="GO:0005886">
    <property type="term" value="C:plasma membrane"/>
    <property type="evidence" value="ECO:0007669"/>
    <property type="project" value="UniProtKB-SubCell"/>
</dbReference>
<evidence type="ECO:0000313" key="10">
    <source>
        <dbReference type="Proteomes" id="UP000284547"/>
    </source>
</evidence>
<evidence type="ECO:0000256" key="5">
    <source>
        <dbReference type="ARBA" id="ARBA00023136"/>
    </source>
</evidence>
<feature type="transmembrane region" description="Helical" evidence="7">
    <location>
        <begin position="347"/>
        <end position="366"/>
    </location>
</feature>
<proteinExistence type="predicted"/>
<dbReference type="AlphaFoldDB" id="A0A411Z6J1"/>
<evidence type="ECO:0000313" key="9">
    <source>
        <dbReference type="EMBL" id="RGP38700.1"/>
    </source>
</evidence>
<comment type="caution">
    <text evidence="9">The sequence shown here is derived from an EMBL/GenBank/DDBJ whole genome shotgun (WGS) entry which is preliminary data.</text>
</comment>
<keyword evidence="3 7" id="KW-0812">Transmembrane</keyword>
<dbReference type="RefSeq" id="WP_118149445.1">
    <property type="nucleotide sequence ID" value="NZ_QWEY01000001.1"/>
</dbReference>
<keyword evidence="6" id="KW-0175">Coiled coil</keyword>
<dbReference type="Proteomes" id="UP000284547">
    <property type="component" value="Unassembled WGS sequence"/>
</dbReference>
<evidence type="ECO:0000256" key="6">
    <source>
        <dbReference type="SAM" id="Coils"/>
    </source>
</evidence>
<evidence type="ECO:0000256" key="3">
    <source>
        <dbReference type="ARBA" id="ARBA00022692"/>
    </source>
</evidence>
<dbReference type="EMBL" id="QWEY01000001">
    <property type="protein sequence ID" value="RGP38700.1"/>
    <property type="molecule type" value="Genomic_DNA"/>
</dbReference>
<feature type="coiled-coil region" evidence="6">
    <location>
        <begin position="281"/>
        <end position="315"/>
    </location>
</feature>
<dbReference type="InterPro" id="IPR003856">
    <property type="entry name" value="LPS_length_determ_N"/>
</dbReference>
<organism evidence="9 10">
    <name type="scientific">Pseudotabrizicola alkalilacus</name>
    <dbReference type="NCBI Taxonomy" id="2305252"/>
    <lineage>
        <taxon>Bacteria</taxon>
        <taxon>Pseudomonadati</taxon>
        <taxon>Pseudomonadota</taxon>
        <taxon>Alphaproteobacteria</taxon>
        <taxon>Rhodobacterales</taxon>
        <taxon>Paracoccaceae</taxon>
        <taxon>Pseudotabrizicola</taxon>
    </lineage>
</organism>
<evidence type="ECO:0000256" key="4">
    <source>
        <dbReference type="ARBA" id="ARBA00022989"/>
    </source>
</evidence>
<name>A0A411Z6J1_9RHOB</name>
<evidence type="ECO:0000259" key="8">
    <source>
        <dbReference type="Pfam" id="PF02706"/>
    </source>
</evidence>
<dbReference type="InterPro" id="IPR050445">
    <property type="entry name" value="Bact_polysacc_biosynth/exp"/>
</dbReference>
<feature type="transmembrane region" description="Helical" evidence="7">
    <location>
        <begin position="424"/>
        <end position="442"/>
    </location>
</feature>
<keyword evidence="2" id="KW-1003">Cell membrane</keyword>
<evidence type="ECO:0000256" key="7">
    <source>
        <dbReference type="SAM" id="Phobius"/>
    </source>
</evidence>
<protein>
    <recommendedName>
        <fullName evidence="8">Polysaccharide chain length determinant N-terminal domain-containing protein</fullName>
    </recommendedName>
</protein>
<keyword evidence="4 7" id="KW-1133">Transmembrane helix</keyword>
<feature type="transmembrane region" description="Helical" evidence="7">
    <location>
        <begin position="18"/>
        <end position="36"/>
    </location>
</feature>
<sequence length="445" mass="48626">MGPILTVEDLLGLIRRRFWLIVAISLIGTVFAIWYAKTRPDVFEATAVLQVELPMVTDGGQAPALPVNVLQLMTSIEQRLTARDNIIALIERHNLFADAPALSVEDRIVAMRRSVGFQSVTGPSGALSAMIITARAGQADNAARIANDLAQSVLDMGAEGKRATAEASFGFFKEQENRLWAQINALEAEIADYRDTNRNTLPGVREARQDEIAELETSLRALEQEITGLRSEEAQINALPTLRATDRRRLEDISQRLSVLTAQSGPLAERKATLEATLGNTAEVERVLSAYDRQMRQLQDQYTVVSQRMAEAETAQSLASRQQTERFSMLERAITPDYPLGSGARKIAIAGLFGSAALGLVIAFLLDVMNPVIRTAAQMERELNLRPVVSIPEVQRRSRKPLGRKLISSLIGNEAGHLPDMVGLRGRIILGGAVVVVAMALASML</sequence>
<keyword evidence="5 7" id="KW-0472">Membrane</keyword>
<dbReference type="Pfam" id="PF02706">
    <property type="entry name" value="Wzz"/>
    <property type="match status" value="1"/>
</dbReference>
<accession>A0A411Z6J1</accession>
<feature type="coiled-coil region" evidence="6">
    <location>
        <begin position="205"/>
        <end position="239"/>
    </location>
</feature>
<feature type="domain" description="Polysaccharide chain length determinant N-terminal" evidence="8">
    <location>
        <begin position="7"/>
        <end position="56"/>
    </location>
</feature>
<gene>
    <name evidence="9" type="ORF">D1012_00805</name>
</gene>
<keyword evidence="10" id="KW-1185">Reference proteome</keyword>